<keyword evidence="4" id="KW-1185">Reference proteome</keyword>
<gene>
    <name evidence="3" type="ORF">Pla100_51580</name>
</gene>
<dbReference type="Proteomes" id="UP000316213">
    <property type="component" value="Unassembled WGS sequence"/>
</dbReference>
<evidence type="ECO:0000256" key="1">
    <source>
        <dbReference type="SAM" id="Phobius"/>
    </source>
</evidence>
<keyword evidence="1" id="KW-0812">Transmembrane</keyword>
<reference evidence="3 4" key="1">
    <citation type="submission" date="2019-02" db="EMBL/GenBank/DDBJ databases">
        <title>Deep-cultivation of Planctomycetes and their phenomic and genomic characterization uncovers novel biology.</title>
        <authorList>
            <person name="Wiegand S."/>
            <person name="Jogler M."/>
            <person name="Boedeker C."/>
            <person name="Pinto D."/>
            <person name="Vollmers J."/>
            <person name="Rivas-Marin E."/>
            <person name="Kohn T."/>
            <person name="Peeters S.H."/>
            <person name="Heuer A."/>
            <person name="Rast P."/>
            <person name="Oberbeckmann S."/>
            <person name="Bunk B."/>
            <person name="Jeske O."/>
            <person name="Meyerdierks A."/>
            <person name="Storesund J.E."/>
            <person name="Kallscheuer N."/>
            <person name="Luecker S."/>
            <person name="Lage O.M."/>
            <person name="Pohl T."/>
            <person name="Merkel B.J."/>
            <person name="Hornburger P."/>
            <person name="Mueller R.-W."/>
            <person name="Bruemmer F."/>
            <person name="Labrenz M."/>
            <person name="Spormann A.M."/>
            <person name="Op Den Camp H."/>
            <person name="Overmann J."/>
            <person name="Amann R."/>
            <person name="Jetten M.S.M."/>
            <person name="Mascher T."/>
            <person name="Medema M.H."/>
            <person name="Devos D.P."/>
            <person name="Kaster A.-K."/>
            <person name="Ovreas L."/>
            <person name="Rohde M."/>
            <person name="Galperin M.Y."/>
            <person name="Jogler C."/>
        </authorList>
    </citation>
    <scope>NUCLEOTIDE SEQUENCE [LARGE SCALE GENOMIC DNA]</scope>
    <source>
        <strain evidence="3 4">Pla100</strain>
    </source>
</reference>
<keyword evidence="1" id="KW-1133">Transmembrane helix</keyword>
<proteinExistence type="predicted"/>
<dbReference type="EMBL" id="SJPM01000014">
    <property type="protein sequence ID" value="TWT91716.1"/>
    <property type="molecule type" value="Genomic_DNA"/>
</dbReference>
<protein>
    <submittedName>
        <fullName evidence="3">BlaR1 peptidase M56</fullName>
    </submittedName>
</protein>
<dbReference type="PANTHER" id="PTHR34978:SF3">
    <property type="entry name" value="SLR0241 PROTEIN"/>
    <property type="match status" value="1"/>
</dbReference>
<organism evidence="3 4">
    <name type="scientific">Neorhodopirellula pilleata</name>
    <dbReference type="NCBI Taxonomy" id="2714738"/>
    <lineage>
        <taxon>Bacteria</taxon>
        <taxon>Pseudomonadati</taxon>
        <taxon>Planctomycetota</taxon>
        <taxon>Planctomycetia</taxon>
        <taxon>Pirellulales</taxon>
        <taxon>Pirellulaceae</taxon>
        <taxon>Neorhodopirellula</taxon>
    </lineage>
</organism>
<dbReference type="Gene3D" id="3.30.2010.10">
    <property type="entry name" value="Metalloproteases ('zincins'), catalytic domain"/>
    <property type="match status" value="1"/>
</dbReference>
<dbReference type="RefSeq" id="WP_146581165.1">
    <property type="nucleotide sequence ID" value="NZ_SJPM01000014.1"/>
</dbReference>
<dbReference type="InterPro" id="IPR008756">
    <property type="entry name" value="Peptidase_M56"/>
</dbReference>
<keyword evidence="1" id="KW-0472">Membrane</keyword>
<evidence type="ECO:0000313" key="3">
    <source>
        <dbReference type="EMBL" id="TWT91716.1"/>
    </source>
</evidence>
<comment type="caution">
    <text evidence="3">The sequence shown here is derived from an EMBL/GenBank/DDBJ whole genome shotgun (WGS) entry which is preliminary data.</text>
</comment>
<name>A0A5C5ZX64_9BACT</name>
<sequence>MSIPIWFVMVVFSFLLTYLIHSTLIIGGIAWSVRRIRGLRVPALQVLSWKLAILLPLLTTTVVTLAPSLHQGYQYALGDSTLGDSTMSSLDIERRLAPIETTAISATDLTLPNSVATSEFNHHAKRLSPVMDDRSFAPMLPRFSWQTLSLAITGLWSVAVVVCLVRLAIQIKRLRTLRMNSVPIESAEVQRGLMRIAQKMRIRQPVDLLETANVDGALTAGIRRPFILVQAQKVGHANGSRLNSEWDALLAHELAHIANRDAKWNLFARLVQCLFPFQLLNRFASRQLRIAMDFAADDSASRVLGDQQGLIHCLIRMGDQIIDQQMHRLKQSGLVAGVAAFRSTLGQRVERLLIQNTFSTEVAPATRFKLLTCLTLLALAVTALVPQAVAERKPNTPRYQTLSIQGNTMKSQLSALAVLIGLSAPLVADEPQSQNPVQQLAELKSTPDELPAGIKRFNGMLVGRLAAKDVEKGAFVVVVDAIPRVWKNSQAENPKSIVGKSVEIKGVFGKFLDVLVSDAKVII</sequence>
<dbReference type="InterPro" id="IPR052173">
    <property type="entry name" value="Beta-lactam_resp_regulator"/>
</dbReference>
<dbReference type="CDD" id="cd07341">
    <property type="entry name" value="M56_BlaR1_MecR1_like"/>
    <property type="match status" value="1"/>
</dbReference>
<feature type="domain" description="Peptidase M56" evidence="2">
    <location>
        <begin position="105"/>
        <end position="350"/>
    </location>
</feature>
<dbReference type="OrthoDB" id="256352at2"/>
<accession>A0A5C5ZX64</accession>
<evidence type="ECO:0000313" key="4">
    <source>
        <dbReference type="Proteomes" id="UP000316213"/>
    </source>
</evidence>
<feature type="transmembrane region" description="Helical" evidence="1">
    <location>
        <begin position="6"/>
        <end position="31"/>
    </location>
</feature>
<evidence type="ECO:0000259" key="2">
    <source>
        <dbReference type="Pfam" id="PF05569"/>
    </source>
</evidence>
<dbReference type="AlphaFoldDB" id="A0A5C5ZX64"/>
<feature type="transmembrane region" description="Helical" evidence="1">
    <location>
        <begin position="148"/>
        <end position="169"/>
    </location>
</feature>
<feature type="transmembrane region" description="Helical" evidence="1">
    <location>
        <begin position="370"/>
        <end position="389"/>
    </location>
</feature>
<dbReference type="Pfam" id="PF05569">
    <property type="entry name" value="Peptidase_M56"/>
    <property type="match status" value="1"/>
</dbReference>
<dbReference type="PANTHER" id="PTHR34978">
    <property type="entry name" value="POSSIBLE SENSOR-TRANSDUCER PROTEIN BLAR"/>
    <property type="match status" value="1"/>
</dbReference>
<feature type="transmembrane region" description="Helical" evidence="1">
    <location>
        <begin position="51"/>
        <end position="69"/>
    </location>
</feature>